<dbReference type="RefSeq" id="WP_238394437.1">
    <property type="nucleotide sequence ID" value="NZ_JBHTKN010000006.1"/>
</dbReference>
<feature type="compositionally biased region" description="Acidic residues" evidence="1">
    <location>
        <begin position="61"/>
        <end position="72"/>
    </location>
</feature>
<dbReference type="EMBL" id="JBHTKN010000006">
    <property type="protein sequence ID" value="MFD1042679.1"/>
    <property type="molecule type" value="Genomic_DNA"/>
</dbReference>
<evidence type="ECO:0008006" key="5">
    <source>
        <dbReference type="Google" id="ProtNLM"/>
    </source>
</evidence>
<evidence type="ECO:0000256" key="2">
    <source>
        <dbReference type="SAM" id="SignalP"/>
    </source>
</evidence>
<sequence>MNAWSLMRVSVLSLALLLLAACDGDNPAPTADAHQPANDAEYGTGAQETRSPEEARRADSPNDDGDGVEEADETARGEEPRRQ</sequence>
<evidence type="ECO:0000313" key="3">
    <source>
        <dbReference type="EMBL" id="MFD1042679.1"/>
    </source>
</evidence>
<evidence type="ECO:0000313" key="4">
    <source>
        <dbReference type="Proteomes" id="UP001597033"/>
    </source>
</evidence>
<comment type="caution">
    <text evidence="3">The sequence shown here is derived from an EMBL/GenBank/DDBJ whole genome shotgun (WGS) entry which is preliminary data.</text>
</comment>
<evidence type="ECO:0000256" key="1">
    <source>
        <dbReference type="SAM" id="MobiDB-lite"/>
    </source>
</evidence>
<feature type="compositionally biased region" description="Basic and acidic residues" evidence="1">
    <location>
        <begin position="50"/>
        <end position="60"/>
    </location>
</feature>
<gene>
    <name evidence="3" type="ORF">ACFQ2N_10005</name>
</gene>
<keyword evidence="4" id="KW-1185">Reference proteome</keyword>
<reference evidence="4" key="1">
    <citation type="journal article" date="2019" name="Int. J. Syst. Evol. Microbiol.">
        <title>The Global Catalogue of Microorganisms (GCM) 10K type strain sequencing project: providing services to taxonomists for standard genome sequencing and annotation.</title>
        <authorList>
            <consortium name="The Broad Institute Genomics Platform"/>
            <consortium name="The Broad Institute Genome Sequencing Center for Infectious Disease"/>
            <person name="Wu L."/>
            <person name="Ma J."/>
        </authorList>
    </citation>
    <scope>NUCLEOTIDE SEQUENCE [LARGE SCALE GENOMIC DNA]</scope>
    <source>
        <strain evidence="4">CCUG 55854</strain>
    </source>
</reference>
<feature type="signal peptide" evidence="2">
    <location>
        <begin position="1"/>
        <end position="20"/>
    </location>
</feature>
<protein>
    <recommendedName>
        <fullName evidence="5">Secreted protein</fullName>
    </recommendedName>
</protein>
<name>A0ABW3LZB5_9GAMM</name>
<proteinExistence type="predicted"/>
<accession>A0ABW3LZB5</accession>
<feature type="region of interest" description="Disordered" evidence="1">
    <location>
        <begin position="23"/>
        <end position="83"/>
    </location>
</feature>
<feature type="chain" id="PRO_5046990773" description="Secreted protein" evidence="2">
    <location>
        <begin position="21"/>
        <end position="83"/>
    </location>
</feature>
<organism evidence="3 4">
    <name type="scientific">Pseudoxanthomonas kaohsiungensis</name>
    <dbReference type="NCBI Taxonomy" id="283923"/>
    <lineage>
        <taxon>Bacteria</taxon>
        <taxon>Pseudomonadati</taxon>
        <taxon>Pseudomonadota</taxon>
        <taxon>Gammaproteobacteria</taxon>
        <taxon>Lysobacterales</taxon>
        <taxon>Lysobacteraceae</taxon>
        <taxon>Pseudoxanthomonas</taxon>
    </lineage>
</organism>
<feature type="compositionally biased region" description="Basic and acidic residues" evidence="1">
    <location>
        <begin position="73"/>
        <end position="83"/>
    </location>
</feature>
<keyword evidence="2" id="KW-0732">Signal</keyword>
<dbReference type="Proteomes" id="UP001597033">
    <property type="component" value="Unassembled WGS sequence"/>
</dbReference>